<dbReference type="AlphaFoldDB" id="J5SU43"/>
<proteinExistence type="predicted"/>
<accession>J5SU43</accession>
<dbReference type="VEuPathDB" id="FungiDB:A1Q1_03638"/>
<reference evidence="2 3" key="1">
    <citation type="journal article" date="2012" name="Eukaryot. Cell">
        <title>Draft genome sequence of CBS 2479, the standard type strain of Trichosporon asahii.</title>
        <authorList>
            <person name="Yang R.Y."/>
            <person name="Li H.T."/>
            <person name="Zhu H."/>
            <person name="Zhou G.P."/>
            <person name="Wang M."/>
            <person name="Wang L."/>
        </authorList>
    </citation>
    <scope>NUCLEOTIDE SEQUENCE [LARGE SCALE GENOMIC DNA]</scope>
    <source>
        <strain evidence="3">ATCC 90039 / CBS 2479 / JCM 2466 / KCTC 7840 / NCYC 2677 / UAMH 7654</strain>
    </source>
</reference>
<gene>
    <name evidence="2" type="ORF">A1Q1_03638</name>
</gene>
<dbReference type="GeneID" id="25987151"/>
<evidence type="ECO:0000256" key="1">
    <source>
        <dbReference type="SAM" id="MobiDB-lite"/>
    </source>
</evidence>
<protein>
    <submittedName>
        <fullName evidence="2">Uncharacterized protein</fullName>
    </submittedName>
</protein>
<evidence type="ECO:0000313" key="3">
    <source>
        <dbReference type="Proteomes" id="UP000002748"/>
    </source>
</evidence>
<dbReference type="KEGG" id="tasa:A1Q1_03638"/>
<comment type="caution">
    <text evidence="2">The sequence shown here is derived from an EMBL/GenBank/DDBJ whole genome shotgun (WGS) entry which is preliminary data.</text>
</comment>
<sequence>MTHPPDLPRLPLYCPSRLSPGYASLSSSPAWRDGVGGSGALALGQVWPHSDHYGSVSQHSERSTGAADRSAFSPEPPKPPESPESPGPAALSRPGHSSLTSFKDGSKTVARHG</sequence>
<dbReference type="HOGENOM" id="CLU_2135285_0_0_1"/>
<feature type="region of interest" description="Disordered" evidence="1">
    <location>
        <begin position="49"/>
        <end position="113"/>
    </location>
</feature>
<organism evidence="2 3">
    <name type="scientific">Trichosporon asahii var. asahii (strain ATCC 90039 / CBS 2479 / JCM 2466 / KCTC 7840 / NBRC 103889/ NCYC 2677 / UAMH 7654)</name>
    <name type="common">Yeast</name>
    <dbReference type="NCBI Taxonomy" id="1186058"/>
    <lineage>
        <taxon>Eukaryota</taxon>
        <taxon>Fungi</taxon>
        <taxon>Dikarya</taxon>
        <taxon>Basidiomycota</taxon>
        <taxon>Agaricomycotina</taxon>
        <taxon>Tremellomycetes</taxon>
        <taxon>Trichosporonales</taxon>
        <taxon>Trichosporonaceae</taxon>
        <taxon>Trichosporon</taxon>
    </lineage>
</organism>
<feature type="compositionally biased region" description="Pro residues" evidence="1">
    <location>
        <begin position="74"/>
        <end position="86"/>
    </location>
</feature>
<evidence type="ECO:0000313" key="2">
    <source>
        <dbReference type="EMBL" id="EJT47526.1"/>
    </source>
</evidence>
<dbReference type="Proteomes" id="UP000002748">
    <property type="component" value="Unassembled WGS sequence"/>
</dbReference>
<name>J5SU43_TRIAS</name>
<dbReference type="EMBL" id="ALBS01000239">
    <property type="protein sequence ID" value="EJT47526.1"/>
    <property type="molecule type" value="Genomic_DNA"/>
</dbReference>
<dbReference type="RefSeq" id="XP_014178911.1">
    <property type="nucleotide sequence ID" value="XM_014323436.1"/>
</dbReference>